<dbReference type="AlphaFoldDB" id="A0A438FV37"/>
<dbReference type="Pfam" id="PF13960">
    <property type="entry name" value="DUF4218"/>
    <property type="match status" value="1"/>
</dbReference>
<dbReference type="EMBL" id="QGNW01000731">
    <property type="protein sequence ID" value="RVW63827.1"/>
    <property type="molecule type" value="Genomic_DNA"/>
</dbReference>
<feature type="domain" description="DUF4218" evidence="1">
    <location>
        <begin position="423"/>
        <end position="506"/>
    </location>
</feature>
<evidence type="ECO:0000259" key="1">
    <source>
        <dbReference type="Pfam" id="PF13960"/>
    </source>
</evidence>
<reference evidence="2 3" key="1">
    <citation type="journal article" date="2018" name="PLoS Genet.">
        <title>Population sequencing reveals clonal diversity and ancestral inbreeding in the grapevine cultivar Chardonnay.</title>
        <authorList>
            <person name="Roach M.J."/>
            <person name="Johnson D.L."/>
            <person name="Bohlmann J."/>
            <person name="van Vuuren H.J."/>
            <person name="Jones S.J."/>
            <person name="Pretorius I.S."/>
            <person name="Schmidt S.A."/>
            <person name="Borneman A.R."/>
        </authorList>
    </citation>
    <scope>NUCLEOTIDE SEQUENCE [LARGE SCALE GENOMIC DNA]</scope>
    <source>
        <strain evidence="3">cv. Chardonnay</strain>
        <tissue evidence="2">Leaf</tissue>
    </source>
</reference>
<organism evidence="2 3">
    <name type="scientific">Vitis vinifera</name>
    <name type="common">Grape</name>
    <dbReference type="NCBI Taxonomy" id="29760"/>
    <lineage>
        <taxon>Eukaryota</taxon>
        <taxon>Viridiplantae</taxon>
        <taxon>Streptophyta</taxon>
        <taxon>Embryophyta</taxon>
        <taxon>Tracheophyta</taxon>
        <taxon>Spermatophyta</taxon>
        <taxon>Magnoliopsida</taxon>
        <taxon>eudicotyledons</taxon>
        <taxon>Gunneridae</taxon>
        <taxon>Pentapetalae</taxon>
        <taxon>rosids</taxon>
        <taxon>Vitales</taxon>
        <taxon>Vitaceae</taxon>
        <taxon>Viteae</taxon>
        <taxon>Vitis</taxon>
    </lineage>
</organism>
<dbReference type="PANTHER" id="PTHR10775">
    <property type="entry name" value="OS08G0208400 PROTEIN"/>
    <property type="match status" value="1"/>
</dbReference>
<accession>A0A438FV37</accession>
<dbReference type="Pfam" id="PF02992">
    <property type="entry name" value="Transposase_21"/>
    <property type="match status" value="1"/>
</dbReference>
<protein>
    <recommendedName>
        <fullName evidence="1">DUF4218 domain-containing protein</fullName>
    </recommendedName>
</protein>
<dbReference type="PANTHER" id="PTHR10775:SF185">
    <property type="entry name" value="OS08G0208400 PROTEIN"/>
    <property type="match status" value="1"/>
</dbReference>
<sequence>MCSDSNGCAINDNYVEDEINDAINDMHGPRNKEVNPNESIGHEIGRNGKNIDYLFSEAHRELYPGCTKFSALSFLVNLMYIKVLNRWSNKSFDMLLELLLDAFPDEANIPKSHYDAKKMLRDFGLGYDSIHACKYDCALFWKENETFHNCPEKRFHEDGVLRHPTDSEVWKDFDNQYPWFAQDVRNMRLGLATYGFNPFGTMSNNYSMWPVVLVPYNMLPWKCMKESFFMMSLLIPGPHAPGKDIDIYLRPLVDELKELWHDGVHTFDMSSGDYFRMHTCLLWTIHDFPAYGNCLVGAQKKRSRQHDGKPEHRPLPKTLSGEDILQQLSHVYNSRPGKTKDTEKARLDLADMKIRNELHLQLKGNKLLKPHACYTLISKKEKNFRWEDFRVKSHDCHVLLQRLLPVGIRPYLNKDICTALVELSGFFQKLCRRHLHLPREAKLAGPVSYRWMYPFERNLGTLKKYVRNKARPEGSIAEAYTVNEALTFCSMYLHGIETCFTRDERNEDNREEQASGHLSIFSQQARPIGGRQLQQLSKEELEKAHCYSAHQVFYLDDYKNGQNWKVVQKVQHRHLWDILEVDSNIEVDANFDETNKDDAYQENESCDIEWSFELDDQLERFDRINVNPEVINNNILCMGDRNDDGDDDFICDDIIEEDIIVDNDNIVEEWLSSESESD</sequence>
<proteinExistence type="predicted"/>
<comment type="caution">
    <text evidence="2">The sequence shown here is derived from an EMBL/GenBank/DDBJ whole genome shotgun (WGS) entry which is preliminary data.</text>
</comment>
<name>A0A438FV37_VITVI</name>
<gene>
    <name evidence="2" type="ORF">CK203_053750</name>
</gene>
<evidence type="ECO:0000313" key="3">
    <source>
        <dbReference type="Proteomes" id="UP000288805"/>
    </source>
</evidence>
<dbReference type="InterPro" id="IPR004242">
    <property type="entry name" value="Transposase_21"/>
</dbReference>
<dbReference type="Proteomes" id="UP000288805">
    <property type="component" value="Unassembled WGS sequence"/>
</dbReference>
<evidence type="ECO:0000313" key="2">
    <source>
        <dbReference type="EMBL" id="RVW63827.1"/>
    </source>
</evidence>
<dbReference type="InterPro" id="IPR025452">
    <property type="entry name" value="DUF4218"/>
</dbReference>